<name>A0AAE9JHS1_CAEBR</name>
<dbReference type="InterPro" id="IPR013780">
    <property type="entry name" value="Glyco_hydro_b"/>
</dbReference>
<dbReference type="PANTHER" id="PTHR22762">
    <property type="entry name" value="ALPHA-GLUCOSIDASE"/>
    <property type="match status" value="1"/>
</dbReference>
<comment type="subcellular location">
    <subcellularLocation>
        <location evidence="1">Membrane</location>
    </subcellularLocation>
</comment>
<evidence type="ECO:0000256" key="7">
    <source>
        <dbReference type="ARBA" id="ARBA00023295"/>
    </source>
</evidence>
<dbReference type="Pfam" id="PF21365">
    <property type="entry name" value="Glyco_hydro_31_3rd"/>
    <property type="match status" value="1"/>
</dbReference>
<dbReference type="PROSITE" id="PS51448">
    <property type="entry name" value="P_TREFOIL_2"/>
    <property type="match status" value="1"/>
</dbReference>
<dbReference type="CDD" id="cd00111">
    <property type="entry name" value="Trefoil"/>
    <property type="match status" value="1"/>
</dbReference>
<dbReference type="GO" id="GO:0030246">
    <property type="term" value="F:carbohydrate binding"/>
    <property type="evidence" value="ECO:0007669"/>
    <property type="project" value="InterPro"/>
</dbReference>
<dbReference type="Pfam" id="PF01055">
    <property type="entry name" value="Glyco_hydro_31_2nd"/>
    <property type="match status" value="1"/>
</dbReference>
<dbReference type="GO" id="GO:0016020">
    <property type="term" value="C:membrane"/>
    <property type="evidence" value="ECO:0007669"/>
    <property type="project" value="UniProtKB-SubCell"/>
</dbReference>
<evidence type="ECO:0000256" key="9">
    <source>
        <dbReference type="SAM" id="SignalP"/>
    </source>
</evidence>
<evidence type="ECO:0000256" key="5">
    <source>
        <dbReference type="ARBA" id="ARBA00023157"/>
    </source>
</evidence>
<dbReference type="Pfam" id="PF00088">
    <property type="entry name" value="Trefoil"/>
    <property type="match status" value="1"/>
</dbReference>
<dbReference type="InterPro" id="IPR030458">
    <property type="entry name" value="Glyco_hydro_31_AS"/>
</dbReference>
<dbReference type="AlphaFoldDB" id="A0AAE9JHS1"/>
<dbReference type="GO" id="GO:0090599">
    <property type="term" value="F:alpha-glucosidase activity"/>
    <property type="evidence" value="ECO:0007669"/>
    <property type="project" value="UniProtKB-ARBA"/>
</dbReference>
<proteinExistence type="inferred from homology"/>
<dbReference type="InterPro" id="IPR044913">
    <property type="entry name" value="P_trefoil_dom_sf"/>
</dbReference>
<organism evidence="11 12">
    <name type="scientific">Caenorhabditis briggsae</name>
    <dbReference type="NCBI Taxonomy" id="6238"/>
    <lineage>
        <taxon>Eukaryota</taxon>
        <taxon>Metazoa</taxon>
        <taxon>Ecdysozoa</taxon>
        <taxon>Nematoda</taxon>
        <taxon>Chromadorea</taxon>
        <taxon>Rhabditida</taxon>
        <taxon>Rhabditina</taxon>
        <taxon>Rhabditomorpha</taxon>
        <taxon>Rhabditoidea</taxon>
        <taxon>Rhabditidae</taxon>
        <taxon>Peloderinae</taxon>
        <taxon>Caenorhabditis</taxon>
    </lineage>
</organism>
<dbReference type="Gene3D" id="4.10.110.10">
    <property type="entry name" value="Spasmolytic Protein, domain 1"/>
    <property type="match status" value="1"/>
</dbReference>
<dbReference type="FunFam" id="2.60.40.1180:FF:000023">
    <property type="entry name" value="neutral alpha-glucosidase AB isoform X2"/>
    <property type="match status" value="1"/>
</dbReference>
<feature type="domain" description="P-type" evidence="10">
    <location>
        <begin position="13"/>
        <end position="62"/>
    </location>
</feature>
<evidence type="ECO:0000313" key="11">
    <source>
        <dbReference type="EMBL" id="UMM31505.1"/>
    </source>
</evidence>
<evidence type="ECO:0000256" key="1">
    <source>
        <dbReference type="ARBA" id="ARBA00004370"/>
    </source>
</evidence>
<keyword evidence="5" id="KW-1015">Disulfide bond</keyword>
<protein>
    <recommendedName>
        <fullName evidence="10">P-type domain-containing protein</fullName>
    </recommendedName>
</protein>
<feature type="signal peptide" evidence="9">
    <location>
        <begin position="1"/>
        <end position="21"/>
    </location>
</feature>
<keyword evidence="12" id="KW-1185">Reference proteome</keyword>
<keyword evidence="7" id="KW-0326">Glycosidase</keyword>
<dbReference type="Gene3D" id="3.20.20.80">
    <property type="entry name" value="Glycosidases"/>
    <property type="match status" value="1"/>
</dbReference>
<evidence type="ECO:0000256" key="6">
    <source>
        <dbReference type="ARBA" id="ARBA00023180"/>
    </source>
</evidence>
<keyword evidence="9" id="KW-0732">Signal</keyword>
<keyword evidence="4" id="KW-0472">Membrane</keyword>
<dbReference type="SUPFAM" id="SSF51011">
    <property type="entry name" value="Glycosyl hydrolase domain"/>
    <property type="match status" value="1"/>
</dbReference>
<dbReference type="EMBL" id="CP092624">
    <property type="protein sequence ID" value="UMM31505.1"/>
    <property type="molecule type" value="Genomic_DNA"/>
</dbReference>
<dbReference type="PROSITE" id="PS00129">
    <property type="entry name" value="GLYCOSYL_HYDROL_F31_1"/>
    <property type="match status" value="1"/>
</dbReference>
<evidence type="ECO:0000256" key="8">
    <source>
        <dbReference type="PROSITE-ProRule" id="PRU00779"/>
    </source>
</evidence>
<dbReference type="Gene3D" id="2.60.40.1180">
    <property type="entry name" value="Golgi alpha-mannosidase II"/>
    <property type="match status" value="2"/>
</dbReference>
<keyword evidence="6" id="KW-0325">Glycoprotein</keyword>
<evidence type="ECO:0000256" key="4">
    <source>
        <dbReference type="ARBA" id="ARBA00023136"/>
    </source>
</evidence>
<comment type="similarity">
    <text evidence="2">Belongs to the glycosyl hydrolase 31 family.</text>
</comment>
<accession>A0AAE9JHS1</accession>
<dbReference type="SUPFAM" id="SSF74650">
    <property type="entry name" value="Galactose mutarotase-like"/>
    <property type="match status" value="1"/>
</dbReference>
<dbReference type="CDD" id="cd14752">
    <property type="entry name" value="GH31_N"/>
    <property type="match status" value="1"/>
</dbReference>
<evidence type="ECO:0000256" key="3">
    <source>
        <dbReference type="ARBA" id="ARBA00022801"/>
    </source>
</evidence>
<gene>
    <name evidence="11" type="ORF">L5515_005679</name>
</gene>
<evidence type="ECO:0000313" key="12">
    <source>
        <dbReference type="Proteomes" id="UP000829354"/>
    </source>
</evidence>
<dbReference type="InterPro" id="IPR017853">
    <property type="entry name" value="GH"/>
</dbReference>
<dbReference type="InterPro" id="IPR048395">
    <property type="entry name" value="Glyco_hydro_31_C"/>
</dbReference>
<dbReference type="SUPFAM" id="SSF51445">
    <property type="entry name" value="(Trans)glycosidases"/>
    <property type="match status" value="1"/>
</dbReference>
<feature type="chain" id="PRO_5042080833" description="P-type domain-containing protein" evidence="9">
    <location>
        <begin position="22"/>
        <end position="1258"/>
    </location>
</feature>
<dbReference type="PANTHER" id="PTHR22762:SF133">
    <property type="entry name" value="P-TYPE DOMAIN-CONTAINING PROTEIN"/>
    <property type="match status" value="1"/>
</dbReference>
<evidence type="ECO:0000256" key="2">
    <source>
        <dbReference type="ARBA" id="ARBA00007806"/>
    </source>
</evidence>
<dbReference type="InterPro" id="IPR000519">
    <property type="entry name" value="P_trefoil_dom"/>
</dbReference>
<dbReference type="GO" id="GO:0005975">
    <property type="term" value="P:carbohydrate metabolic process"/>
    <property type="evidence" value="ECO:0007669"/>
    <property type="project" value="InterPro"/>
</dbReference>
<dbReference type="Proteomes" id="UP000829354">
    <property type="component" value="Chromosome V"/>
</dbReference>
<dbReference type="CDD" id="cd06602">
    <property type="entry name" value="GH31_MGAM_SI_GAA"/>
    <property type="match status" value="1"/>
</dbReference>
<sequence length="1258" mass="143412">MKPNLQYFSLLFLLCVKPGIAGPRIDCLPEPSGNQTVCESRGCIWNPVDNDIDGAPWCYFKDGVGYNLASQIGSTYNLRKNNGPRNPWGAEFENIQLRTSTIGASVLNVKIGIDGRYEPPVDFPRETISTPETLSFTTASSDDLFWFSVIRNSSNRKIFDTSLGGLIFSDQFLQLSTYLPSENVYGWGENAHQSLKHNFSRYLTWGMLARDQPPNSGNLDTMNLYGVHPFYMCLEPDGNAHGVFIFNSNPQEVTTAPGPSLIYRTIGGNLDIYFFPGPTPALVTQQYLAFIGKPFLPAYWALGYQLSRYGYNGLDEMKQRVGAVRDAGIPLDIAVADIDYMNRYKDFSTNDNWSGFEDYVKQMHGWNMKMIPIFDPAVEADYLPFQRAMSMGAKFIEWDDYSQVQQDIQKLYPMAKDTKIMLGVVWPDHHVGFPDFLDSTGKTQAWWRDELELYHSKLTFDGIWIDMNEPANFGTNELHPWYFDDNDHPNDAPLFCPTNGSNQWDLPPFQTHAVYYYGGNQNNAYLSSKTLCLTGVQNNGTYRFYDVKNLYGLTEAIQTQAALMDVTGKRGAVVSRSTFPSAGRYAGHWLGDNTARWEDLRTSVIGAQEFNLFGIPYVGSDVCGFLGQSNEELCLRWQQMGAFHSFFRNHNTLGEPAQDPAVWPSVASATKTANLFRYQYLPYLFSLHFQASQNGLTVVRPVFFEYPSDTETFDLGYQFMWGPRILVAPVLHQGAVTTNLYLPNDVWYSLFDYKYGSQIDAGYITVPSPITYRIPVFVRGGSAVPRQTPTTTTTMSRHNSFELLVAPCQMGRAVGVLYWDDGQKIVDSFDTHDFHQFNFNFNSTSSGAQLTISRTRMGTVALPTMDIIEIFNYPSPPNFRSFTLNGSTVNINVQSSTYSGITKILYISTKNLIDLTSSDVISLNYNNLKILRKNEAEFHWSHIVEYEELRTAVEKLPDGYGVMLLNRHAVKMTLNWLCNTKSFVGVHQKMLFLVMDKFSEESLRNVYARLNIVIWLAPVLQKTFRPYDTTYMSFFLMRTNMIHALQKLGKPFWMLQADTIWRDNFFNSLDTNQFQGIDILLDQQGYDGTANIRKRTMNGANFYVPVKSSSQSLVESWLSWQKSVYITDPDLVKMFCLRGDYLCEYIPYSLVAGWEWIYGDQTNPPVMIQMDGETGGNKEKVLEKYNFWFLDKNDRCKPDKVSRGVIQMGEGSVPRVMTQSKNREQFWLKLGEILNQIPVFGHYSSIYGGFTSLYLQFF</sequence>
<dbReference type="Pfam" id="PF03407">
    <property type="entry name" value="Nucleotid_trans"/>
    <property type="match status" value="1"/>
</dbReference>
<dbReference type="InterPro" id="IPR011013">
    <property type="entry name" value="Gal_mutarotase_sf_dom"/>
</dbReference>
<reference evidence="11 12" key="1">
    <citation type="submission" date="2022-04" db="EMBL/GenBank/DDBJ databases">
        <title>Chromosome-level reference genomes for two strains of Caenorhabditis briggsae: an improved platform for comparative genomics.</title>
        <authorList>
            <person name="Stevens L."/>
            <person name="Andersen E."/>
        </authorList>
    </citation>
    <scope>NUCLEOTIDE SEQUENCE [LARGE SCALE GENOMIC DNA]</scope>
    <source>
        <strain evidence="11">VX34</strain>
        <tissue evidence="11">Whole-organism</tissue>
    </source>
</reference>
<dbReference type="InterPro" id="IPR000322">
    <property type="entry name" value="Glyco_hydro_31_TIM"/>
</dbReference>
<dbReference type="InterPro" id="IPR005069">
    <property type="entry name" value="Nucl-diP-sugar_transferase"/>
</dbReference>
<dbReference type="SMART" id="SM00018">
    <property type="entry name" value="PD"/>
    <property type="match status" value="1"/>
</dbReference>
<keyword evidence="3" id="KW-0378">Hydrolase</keyword>
<evidence type="ECO:0000259" key="10">
    <source>
        <dbReference type="PROSITE" id="PS51448"/>
    </source>
</evidence>
<comment type="caution">
    <text evidence="8">Lacks conserved residue(s) required for the propagation of feature annotation.</text>
</comment>
<dbReference type="Gene3D" id="2.60.40.1760">
    <property type="entry name" value="glycosyl hydrolase (family 31)"/>
    <property type="match status" value="1"/>
</dbReference>